<gene>
    <name evidence="1" type="ORF">IFO69_15070</name>
</gene>
<dbReference type="EMBL" id="JACYTQ010000005">
    <property type="protein sequence ID" value="MBD8490077.1"/>
    <property type="molecule type" value="Genomic_DNA"/>
</dbReference>
<reference evidence="1 2" key="1">
    <citation type="submission" date="2020-09" db="EMBL/GenBank/DDBJ databases">
        <title>Echinicola sp. CAU 1574 isolated from sand of Sido Beach.</title>
        <authorList>
            <person name="Kim W."/>
        </authorList>
    </citation>
    <scope>NUCLEOTIDE SEQUENCE [LARGE SCALE GENOMIC DNA]</scope>
    <source>
        <strain evidence="1 2">CAU 1574</strain>
    </source>
</reference>
<comment type="caution">
    <text evidence="1">The sequence shown here is derived from an EMBL/GenBank/DDBJ whole genome shotgun (WGS) entry which is preliminary data.</text>
</comment>
<dbReference type="RefSeq" id="WP_192010958.1">
    <property type="nucleotide sequence ID" value="NZ_JACYTQ010000005.1"/>
</dbReference>
<dbReference type="Proteomes" id="UP000647133">
    <property type="component" value="Unassembled WGS sequence"/>
</dbReference>
<evidence type="ECO:0000313" key="2">
    <source>
        <dbReference type="Proteomes" id="UP000647133"/>
    </source>
</evidence>
<protein>
    <submittedName>
        <fullName evidence="1">Uncharacterized protein</fullName>
    </submittedName>
</protein>
<keyword evidence="2" id="KW-1185">Reference proteome</keyword>
<accession>A0ABR9AMP5</accession>
<evidence type="ECO:0000313" key="1">
    <source>
        <dbReference type="EMBL" id="MBD8490077.1"/>
    </source>
</evidence>
<sequence length="127" mass="14299">MSESYSGKENILEEDRLLRRLEHAPPDFIIKPDGTPSSSCFSLKRGEDGLSVDIERLTTYERSIQNPRRFRLFALRADYTSSLGLENVHDPVDGNNAHALIKGDIKKTTARKLAKNAVKINYPPEDA</sequence>
<name>A0ABR9AMP5_9BACT</name>
<organism evidence="1 2">
    <name type="scientific">Echinicola arenosa</name>
    <dbReference type="NCBI Taxonomy" id="2774144"/>
    <lineage>
        <taxon>Bacteria</taxon>
        <taxon>Pseudomonadati</taxon>
        <taxon>Bacteroidota</taxon>
        <taxon>Cytophagia</taxon>
        <taxon>Cytophagales</taxon>
        <taxon>Cyclobacteriaceae</taxon>
        <taxon>Echinicola</taxon>
    </lineage>
</organism>
<proteinExistence type="predicted"/>